<name>A0ABT6EUY3_9SYNE</name>
<dbReference type="InterPro" id="IPR019926">
    <property type="entry name" value="Ribosomal_uL3_CS"/>
</dbReference>
<evidence type="ECO:0000256" key="8">
    <source>
        <dbReference type="RuleBase" id="RU003905"/>
    </source>
</evidence>
<evidence type="ECO:0000256" key="5">
    <source>
        <dbReference type="ARBA" id="ARBA00023274"/>
    </source>
</evidence>
<comment type="similarity">
    <text evidence="1 7 8">Belongs to the universal ribosomal protein uL3 family.</text>
</comment>
<dbReference type="InterPro" id="IPR009000">
    <property type="entry name" value="Transl_B-barrel_sf"/>
</dbReference>
<keyword evidence="2 7" id="KW-0699">rRNA-binding</keyword>
<organism evidence="11 12">
    <name type="scientific">Candidatus Synechococcus calcipolaris G9</name>
    <dbReference type="NCBI Taxonomy" id="1497997"/>
    <lineage>
        <taxon>Bacteria</taxon>
        <taxon>Bacillati</taxon>
        <taxon>Cyanobacteriota</taxon>
        <taxon>Cyanophyceae</taxon>
        <taxon>Synechococcales</taxon>
        <taxon>Synechococcaceae</taxon>
        <taxon>Synechococcus</taxon>
    </lineage>
</organism>
<evidence type="ECO:0000256" key="2">
    <source>
        <dbReference type="ARBA" id="ARBA00022730"/>
    </source>
</evidence>
<dbReference type="RefSeq" id="WP_277865552.1">
    <property type="nucleotide sequence ID" value="NZ_JAKKUT010000001.1"/>
</dbReference>
<feature type="region of interest" description="Disordered" evidence="10">
    <location>
        <begin position="128"/>
        <end position="161"/>
    </location>
</feature>
<comment type="function">
    <text evidence="7 9">One of the primary rRNA binding proteins, it binds directly near the 3'-end of the 23S rRNA, where it nucleates assembly of the 50S subunit.</text>
</comment>
<evidence type="ECO:0000256" key="1">
    <source>
        <dbReference type="ARBA" id="ARBA00006540"/>
    </source>
</evidence>
<dbReference type="NCBIfam" id="TIGR03625">
    <property type="entry name" value="L3_bact"/>
    <property type="match status" value="1"/>
</dbReference>
<gene>
    <name evidence="7 11" type="primary">rplC</name>
    <name evidence="7" type="synonym">rpl3</name>
    <name evidence="11" type="ORF">L3556_01610</name>
</gene>
<dbReference type="InterPro" id="IPR019927">
    <property type="entry name" value="Ribosomal_uL3_bac/org-type"/>
</dbReference>
<dbReference type="Proteomes" id="UP001154265">
    <property type="component" value="Unassembled WGS sequence"/>
</dbReference>
<dbReference type="HAMAP" id="MF_01325_B">
    <property type="entry name" value="Ribosomal_uL3_B"/>
    <property type="match status" value="1"/>
</dbReference>
<feature type="compositionally biased region" description="Low complexity" evidence="10">
    <location>
        <begin position="142"/>
        <end position="153"/>
    </location>
</feature>
<dbReference type="GO" id="GO:0005840">
    <property type="term" value="C:ribosome"/>
    <property type="evidence" value="ECO:0007669"/>
    <property type="project" value="UniProtKB-KW"/>
</dbReference>
<keyword evidence="4 7" id="KW-0689">Ribosomal protein</keyword>
<evidence type="ECO:0000256" key="6">
    <source>
        <dbReference type="ARBA" id="ARBA00035243"/>
    </source>
</evidence>
<evidence type="ECO:0000256" key="7">
    <source>
        <dbReference type="HAMAP-Rule" id="MF_01325"/>
    </source>
</evidence>
<comment type="caution">
    <text evidence="11">The sequence shown here is derived from an EMBL/GenBank/DDBJ whole genome shotgun (WGS) entry which is preliminary data.</text>
</comment>
<proteinExistence type="inferred from homology"/>
<dbReference type="SUPFAM" id="SSF50447">
    <property type="entry name" value="Translation proteins"/>
    <property type="match status" value="1"/>
</dbReference>
<dbReference type="EMBL" id="JAKKUT010000001">
    <property type="protein sequence ID" value="MDG2989635.1"/>
    <property type="molecule type" value="Genomic_DNA"/>
</dbReference>
<keyword evidence="5 7" id="KW-0687">Ribonucleoprotein</keyword>
<evidence type="ECO:0000256" key="9">
    <source>
        <dbReference type="RuleBase" id="RU003906"/>
    </source>
</evidence>
<dbReference type="Pfam" id="PF00297">
    <property type="entry name" value="Ribosomal_L3"/>
    <property type="match status" value="1"/>
</dbReference>
<sequence>MAVGILGTKLGMTQIFDETGKAVPITVVQAGPCPVTQIKTKQTDGYTAVQLAFGAATEKALTRPELGHLRRSETGPMRHLQEYRLEDVSAYQLGQPLTVEMFNPGQLVDVRGTSIGRGFAGYQRRHNFKRGPMAHGSKNHRAPGSTGAGTTPGRVYPGKRMAGRMGNERVTVRKLEVVRIDAERNLLLIKGALPGKPGALVSITPANIVGQKQ</sequence>
<evidence type="ECO:0000313" key="11">
    <source>
        <dbReference type="EMBL" id="MDG2989635.1"/>
    </source>
</evidence>
<evidence type="ECO:0000313" key="12">
    <source>
        <dbReference type="Proteomes" id="UP001154265"/>
    </source>
</evidence>
<dbReference type="PANTHER" id="PTHR11229:SF16">
    <property type="entry name" value="LARGE RIBOSOMAL SUBUNIT PROTEIN UL3C"/>
    <property type="match status" value="1"/>
</dbReference>
<dbReference type="Gene3D" id="3.30.160.810">
    <property type="match status" value="1"/>
</dbReference>
<reference evidence="11" key="1">
    <citation type="journal article" date="2022" name="Genome Biol. Evol.">
        <title>A New Gene Family Diagnostic for Intracellular Biomineralization of Amorphous Ca Carbonates by Cyanobacteria.</title>
        <authorList>
            <person name="Benzerara K."/>
            <person name="Duprat E."/>
            <person name="Bitard-Feildel T."/>
            <person name="Caumes G."/>
            <person name="Cassier-Chauvat C."/>
            <person name="Chauvat F."/>
            <person name="Dezi M."/>
            <person name="Diop S.I."/>
            <person name="Gaschignard G."/>
            <person name="Gorgen S."/>
            <person name="Gugger M."/>
            <person name="Lopez-Garcia P."/>
            <person name="Millet M."/>
            <person name="Skouri-Panet F."/>
            <person name="Moreira D."/>
            <person name="Callebaut I."/>
        </authorList>
    </citation>
    <scope>NUCLEOTIDE SEQUENCE</scope>
    <source>
        <strain evidence="11">G9</strain>
    </source>
</reference>
<comment type="subunit">
    <text evidence="7 9">Part of the 50S ribosomal subunit. Forms a cluster with proteins L14 and L19.</text>
</comment>
<keyword evidence="3 7" id="KW-0694">RNA-binding</keyword>
<dbReference type="InterPro" id="IPR000597">
    <property type="entry name" value="Ribosomal_uL3"/>
</dbReference>
<evidence type="ECO:0000256" key="3">
    <source>
        <dbReference type="ARBA" id="ARBA00022884"/>
    </source>
</evidence>
<evidence type="ECO:0000256" key="10">
    <source>
        <dbReference type="SAM" id="MobiDB-lite"/>
    </source>
</evidence>
<keyword evidence="12" id="KW-1185">Reference proteome</keyword>
<reference evidence="11" key="2">
    <citation type="submission" date="2022-01" db="EMBL/GenBank/DDBJ databases">
        <authorList>
            <person name="Zivanovic Y."/>
            <person name="Moreira D."/>
            <person name="Lopez-Garcia P."/>
        </authorList>
    </citation>
    <scope>NUCLEOTIDE SEQUENCE</scope>
    <source>
        <strain evidence="11">G9</strain>
    </source>
</reference>
<dbReference type="PANTHER" id="PTHR11229">
    <property type="entry name" value="50S RIBOSOMAL PROTEIN L3"/>
    <property type="match status" value="1"/>
</dbReference>
<evidence type="ECO:0000256" key="4">
    <source>
        <dbReference type="ARBA" id="ARBA00022980"/>
    </source>
</evidence>
<dbReference type="Gene3D" id="2.40.30.10">
    <property type="entry name" value="Translation factors"/>
    <property type="match status" value="1"/>
</dbReference>
<accession>A0ABT6EUY3</accession>
<protein>
    <recommendedName>
        <fullName evidence="6 7">Large ribosomal subunit protein uL3</fullName>
    </recommendedName>
</protein>
<dbReference type="PROSITE" id="PS00474">
    <property type="entry name" value="RIBOSOMAL_L3"/>
    <property type="match status" value="1"/>
</dbReference>